<feature type="transmembrane region" description="Helical" evidence="2">
    <location>
        <begin position="65"/>
        <end position="83"/>
    </location>
</feature>
<dbReference type="EMBL" id="NHYE01000162">
    <property type="protein sequence ID" value="PPR07184.1"/>
    <property type="molecule type" value="Genomic_DNA"/>
</dbReference>
<feature type="region of interest" description="Disordered" evidence="1">
    <location>
        <begin position="334"/>
        <end position="354"/>
    </location>
</feature>
<feature type="transmembrane region" description="Helical" evidence="2">
    <location>
        <begin position="174"/>
        <end position="198"/>
    </location>
</feature>
<feature type="transmembrane region" description="Helical" evidence="2">
    <location>
        <begin position="20"/>
        <end position="44"/>
    </location>
</feature>
<keyword evidence="2" id="KW-0812">Transmembrane</keyword>
<evidence type="ECO:0000259" key="3">
    <source>
        <dbReference type="Pfam" id="PF20151"/>
    </source>
</evidence>
<gene>
    <name evidence="4" type="ORF">CVT26_012614</name>
</gene>
<keyword evidence="2" id="KW-1133">Transmembrane helix</keyword>
<reference evidence="4 5" key="1">
    <citation type="journal article" date="2018" name="Evol. Lett.">
        <title>Horizontal gene cluster transfer increased hallucinogenic mushroom diversity.</title>
        <authorList>
            <person name="Reynolds H.T."/>
            <person name="Vijayakumar V."/>
            <person name="Gluck-Thaler E."/>
            <person name="Korotkin H.B."/>
            <person name="Matheny P.B."/>
            <person name="Slot J.C."/>
        </authorList>
    </citation>
    <scope>NUCLEOTIDE SEQUENCE [LARGE SCALE GENOMIC DNA]</scope>
    <source>
        <strain evidence="4 5">SRW20</strain>
    </source>
</reference>
<evidence type="ECO:0000256" key="1">
    <source>
        <dbReference type="SAM" id="MobiDB-lite"/>
    </source>
</evidence>
<dbReference type="OrthoDB" id="3038990at2759"/>
<evidence type="ECO:0000256" key="2">
    <source>
        <dbReference type="SAM" id="Phobius"/>
    </source>
</evidence>
<feature type="transmembrane region" description="Helical" evidence="2">
    <location>
        <begin position="258"/>
        <end position="279"/>
    </location>
</feature>
<evidence type="ECO:0000313" key="5">
    <source>
        <dbReference type="Proteomes" id="UP000284706"/>
    </source>
</evidence>
<dbReference type="Proteomes" id="UP000284706">
    <property type="component" value="Unassembled WGS sequence"/>
</dbReference>
<dbReference type="Pfam" id="PF20151">
    <property type="entry name" value="DUF6533"/>
    <property type="match status" value="1"/>
</dbReference>
<dbReference type="AlphaFoldDB" id="A0A409YVY6"/>
<keyword evidence="5" id="KW-1185">Reference proteome</keyword>
<feature type="transmembrane region" description="Helical" evidence="2">
    <location>
        <begin position="234"/>
        <end position="252"/>
    </location>
</feature>
<evidence type="ECO:0000313" key="4">
    <source>
        <dbReference type="EMBL" id="PPR07184.1"/>
    </source>
</evidence>
<protein>
    <recommendedName>
        <fullName evidence="3">DUF6533 domain-containing protein</fullName>
    </recommendedName>
</protein>
<dbReference type="InParanoid" id="A0A409YVY6"/>
<feature type="transmembrane region" description="Helical" evidence="2">
    <location>
        <begin position="133"/>
        <end position="154"/>
    </location>
</feature>
<feature type="domain" description="DUF6533" evidence="3">
    <location>
        <begin position="36"/>
        <end position="80"/>
    </location>
</feature>
<sequence>MSEMPSLPSILDPSHPLAYLGYLPPSLAYELTIAVYVLVAAAAVQIWDIFDNLGEDYKILLKRPFSFHALVYCISRLATLAYLLHGIVYETAPIGHCERLSKVSPWIFCVAMPSTALLFYFRVSAMYDHNKYVSAIFFMLWLGVLVGSIASVIGVTGYNIGPTKHCLSGSLKPFVSMSAVVQLVNDSLTFVAISLRLMQIGISEERCMKDMFKIVILGKDLPAFTRALLRDGQVYYLFATCSAMMVLVTFYIDAIPLAYRLSLAIANLPIINIMACRVYRRTKSGKYRENSIPNLTLPLSFIRESRIGNNPAALRDSRIIEIRSAIGGSISVVSASSPGGESHGLPITEKRLPN</sequence>
<organism evidence="4 5">
    <name type="scientific">Gymnopilus dilepis</name>
    <dbReference type="NCBI Taxonomy" id="231916"/>
    <lineage>
        <taxon>Eukaryota</taxon>
        <taxon>Fungi</taxon>
        <taxon>Dikarya</taxon>
        <taxon>Basidiomycota</taxon>
        <taxon>Agaricomycotina</taxon>
        <taxon>Agaricomycetes</taxon>
        <taxon>Agaricomycetidae</taxon>
        <taxon>Agaricales</taxon>
        <taxon>Agaricineae</taxon>
        <taxon>Hymenogastraceae</taxon>
        <taxon>Gymnopilus</taxon>
    </lineage>
</organism>
<keyword evidence="2" id="KW-0472">Membrane</keyword>
<name>A0A409YVY6_9AGAR</name>
<accession>A0A409YVY6</accession>
<proteinExistence type="predicted"/>
<dbReference type="InterPro" id="IPR045340">
    <property type="entry name" value="DUF6533"/>
</dbReference>
<feature type="transmembrane region" description="Helical" evidence="2">
    <location>
        <begin position="103"/>
        <end position="121"/>
    </location>
</feature>
<comment type="caution">
    <text evidence="4">The sequence shown here is derived from an EMBL/GenBank/DDBJ whole genome shotgun (WGS) entry which is preliminary data.</text>
</comment>